<evidence type="ECO:0000313" key="2">
    <source>
        <dbReference type="EMBL" id="CAI8611035.1"/>
    </source>
</evidence>
<reference evidence="2 3" key="1">
    <citation type="submission" date="2023-01" db="EMBL/GenBank/DDBJ databases">
        <authorList>
            <person name="Kreplak J."/>
        </authorList>
    </citation>
    <scope>NUCLEOTIDE SEQUENCE [LARGE SCALE GENOMIC DNA]</scope>
</reference>
<evidence type="ECO:0000313" key="3">
    <source>
        <dbReference type="Proteomes" id="UP001157006"/>
    </source>
</evidence>
<name>A0AAV1AKE4_VICFA</name>
<organism evidence="2 3">
    <name type="scientific">Vicia faba</name>
    <name type="common">Broad bean</name>
    <name type="synonym">Faba vulgaris</name>
    <dbReference type="NCBI Taxonomy" id="3906"/>
    <lineage>
        <taxon>Eukaryota</taxon>
        <taxon>Viridiplantae</taxon>
        <taxon>Streptophyta</taxon>
        <taxon>Embryophyta</taxon>
        <taxon>Tracheophyta</taxon>
        <taxon>Spermatophyta</taxon>
        <taxon>Magnoliopsida</taxon>
        <taxon>eudicotyledons</taxon>
        <taxon>Gunneridae</taxon>
        <taxon>Pentapetalae</taxon>
        <taxon>rosids</taxon>
        <taxon>fabids</taxon>
        <taxon>Fabales</taxon>
        <taxon>Fabaceae</taxon>
        <taxon>Papilionoideae</taxon>
        <taxon>50 kb inversion clade</taxon>
        <taxon>NPAAA clade</taxon>
        <taxon>Hologalegina</taxon>
        <taxon>IRL clade</taxon>
        <taxon>Fabeae</taxon>
        <taxon>Vicia</taxon>
    </lineage>
</organism>
<dbReference type="AlphaFoldDB" id="A0AAV1AKE4"/>
<evidence type="ECO:0000256" key="1">
    <source>
        <dbReference type="SAM" id="Phobius"/>
    </source>
</evidence>
<proteinExistence type="predicted"/>
<accession>A0AAV1AKE4</accession>
<sequence>MKTLRESSGGAQIWESYDLFIRDDEVDDFLLNTRNKGILTGEDMNSNNYEVILGYIKEIVNNFEKQFGKEYGKKSSSKKVEKLKIMLQIERKKNFWLMIALIVSYCFQTVNLIFNFIVSWMFVGHYNVVRLLYHGFNVMLYTEPNVFNVMIKVE</sequence>
<protein>
    <submittedName>
        <fullName evidence="2">Uncharacterized protein</fullName>
    </submittedName>
</protein>
<dbReference type="Proteomes" id="UP001157006">
    <property type="component" value="Chromosome 4"/>
</dbReference>
<keyword evidence="1" id="KW-0812">Transmembrane</keyword>
<feature type="transmembrane region" description="Helical" evidence="1">
    <location>
        <begin position="95"/>
        <end position="123"/>
    </location>
</feature>
<keyword evidence="3" id="KW-1185">Reference proteome</keyword>
<dbReference type="EMBL" id="OX451739">
    <property type="protein sequence ID" value="CAI8611035.1"/>
    <property type="molecule type" value="Genomic_DNA"/>
</dbReference>
<keyword evidence="1" id="KW-0472">Membrane</keyword>
<keyword evidence="1" id="KW-1133">Transmembrane helix</keyword>
<gene>
    <name evidence="2" type="ORF">VFH_IV210040</name>
</gene>